<keyword evidence="3" id="KW-0732">Signal</keyword>
<feature type="compositionally biased region" description="Pro residues" evidence="5">
    <location>
        <begin position="683"/>
        <end position="711"/>
    </location>
</feature>
<keyword evidence="6" id="KW-0812">Transmembrane</keyword>
<keyword evidence="9" id="KW-1185">Reference proteome</keyword>
<evidence type="ECO:0000259" key="7">
    <source>
        <dbReference type="PROSITE" id="PS50847"/>
    </source>
</evidence>
<dbReference type="InterPro" id="IPR019931">
    <property type="entry name" value="LPXTG_anchor"/>
</dbReference>
<dbReference type="Gene3D" id="2.60.40.10">
    <property type="entry name" value="Immunoglobulins"/>
    <property type="match status" value="3"/>
</dbReference>
<evidence type="ECO:0000256" key="3">
    <source>
        <dbReference type="ARBA" id="ARBA00022729"/>
    </source>
</evidence>
<dbReference type="NCBIfam" id="TIGR01167">
    <property type="entry name" value="LPXTG_anchor"/>
    <property type="match status" value="1"/>
</dbReference>
<gene>
    <name evidence="8" type="ORF">SAMN04489834_0247</name>
</gene>
<feature type="region of interest" description="Disordered" evidence="5">
    <location>
        <begin position="680"/>
        <end position="721"/>
    </location>
</feature>
<keyword evidence="2" id="KW-0964">Secreted</keyword>
<evidence type="ECO:0000256" key="1">
    <source>
        <dbReference type="ARBA" id="ARBA00022512"/>
    </source>
</evidence>
<dbReference type="Pfam" id="PF16640">
    <property type="entry name" value="Big_3_5"/>
    <property type="match status" value="1"/>
</dbReference>
<dbReference type="AlphaFoldDB" id="A0A1H1LXA1"/>
<dbReference type="PROSITE" id="PS50847">
    <property type="entry name" value="GRAM_POS_ANCHORING"/>
    <property type="match status" value="1"/>
</dbReference>
<evidence type="ECO:0000256" key="6">
    <source>
        <dbReference type="SAM" id="Phobius"/>
    </source>
</evidence>
<keyword evidence="6" id="KW-1133">Transmembrane helix</keyword>
<keyword evidence="1" id="KW-0134">Cell wall</keyword>
<sequence>MLVRPVVARMESTISRLSRTRSRLRAGLATLAIVALSALSMGAAPLAASAAPVTVTGLFLTPPPSTPGYTDFEVTAEVSNDGGTGATVTGVVSIYDSTTGRTILQSNETFVNGVSQAFTIPGRFVDSMTLGLIILFEPAGISSTFQTSAATVVTNIVSTTTLDVSPLTDGATMWAHTPTTYTATVTPAVAGIPVRFLSVRIFPPGSNPLGTAYTDANGVAELTLPTGAPSILPMMVSAKFDPTPAQPIFSSTSDIKQLNVGPYPAAVTLDYTASPTAGQRVPVTLVLGPDTPTQAIGGSFDIARAGTTVGTALIAATPAGLAATIDVAWPGTMGLDELDFAYRPVGFLPPISVEPGAITLDWQAHATATELTVPAAVPFGTDLIATANVTGAETPDSGSVEFFLDGRSMGSHPVVSGSATVTMTGVSVGGHTVTATFSGDATSAPSPAPAAAVDVTALPTTTELVPAPAQVHPGQGVVLQATVCAASTAGEPLTGTLDLLLAGDIVASVDSSLATAHATARGTCLGFETTVTAGGVGAHEITAHFRASGPFADSAAALTGSEALSVTPWATVLNGSLSSGNAFIGDAVRFDVAVSVGAAGRSTALGAAAGAGAPLATGTVVLLIDGDPAGDPVALVDGRASLTVPTGSAGSRTVGARFTPDGDSIRAAELAVGGTLTVAAAPQPEPTPEPTPEPSPESTPEPTQTPSPAHTPAPTAALPATGFDAGSASGAALAALLVAAVGIVLVARRRSAHR</sequence>
<keyword evidence="6" id="KW-0472">Membrane</keyword>
<name>A0A1H1LXA1_9MICO</name>
<evidence type="ECO:0000313" key="9">
    <source>
        <dbReference type="Proteomes" id="UP000181956"/>
    </source>
</evidence>
<dbReference type="Proteomes" id="UP000181956">
    <property type="component" value="Chromosome I"/>
</dbReference>
<keyword evidence="4" id="KW-0572">Peptidoglycan-anchor</keyword>
<evidence type="ECO:0000256" key="2">
    <source>
        <dbReference type="ARBA" id="ARBA00022525"/>
    </source>
</evidence>
<reference evidence="9" key="1">
    <citation type="submission" date="2016-10" db="EMBL/GenBank/DDBJ databases">
        <authorList>
            <person name="Varghese N."/>
            <person name="Submissions S."/>
        </authorList>
    </citation>
    <scope>NUCLEOTIDE SEQUENCE [LARGE SCALE GENOMIC DNA]</scope>
    <source>
        <strain evidence="9">DSM 21772</strain>
    </source>
</reference>
<dbReference type="EMBL" id="LT629742">
    <property type="protein sequence ID" value="SDR79141.1"/>
    <property type="molecule type" value="Genomic_DNA"/>
</dbReference>
<feature type="transmembrane region" description="Helical" evidence="6">
    <location>
        <begin position="728"/>
        <end position="747"/>
    </location>
</feature>
<feature type="domain" description="Gram-positive cocci surface proteins LPxTG" evidence="7">
    <location>
        <begin position="718"/>
        <end position="754"/>
    </location>
</feature>
<organism evidence="8 9">
    <name type="scientific">Microterricola viridarii</name>
    <dbReference type="NCBI Taxonomy" id="412690"/>
    <lineage>
        <taxon>Bacteria</taxon>
        <taxon>Bacillati</taxon>
        <taxon>Actinomycetota</taxon>
        <taxon>Actinomycetes</taxon>
        <taxon>Micrococcales</taxon>
        <taxon>Microbacteriaceae</taxon>
        <taxon>Microterricola</taxon>
    </lineage>
</organism>
<accession>A0A1H1LXA1</accession>
<proteinExistence type="predicted"/>
<evidence type="ECO:0000313" key="8">
    <source>
        <dbReference type="EMBL" id="SDR79141.1"/>
    </source>
</evidence>
<protein>
    <submittedName>
        <fullName evidence="8">LPXTG-motif cell wall anchor domain-containing protein</fullName>
    </submittedName>
</protein>
<dbReference type="Pfam" id="PF00746">
    <property type="entry name" value="Gram_pos_anchor"/>
    <property type="match status" value="1"/>
</dbReference>
<evidence type="ECO:0000256" key="4">
    <source>
        <dbReference type="ARBA" id="ARBA00023088"/>
    </source>
</evidence>
<dbReference type="GO" id="GO:0005975">
    <property type="term" value="P:carbohydrate metabolic process"/>
    <property type="evidence" value="ECO:0007669"/>
    <property type="project" value="UniProtKB-ARBA"/>
</dbReference>
<feature type="compositionally biased region" description="Low complexity" evidence="5">
    <location>
        <begin position="712"/>
        <end position="721"/>
    </location>
</feature>
<evidence type="ECO:0000256" key="5">
    <source>
        <dbReference type="SAM" id="MobiDB-lite"/>
    </source>
</evidence>
<dbReference type="InterPro" id="IPR013783">
    <property type="entry name" value="Ig-like_fold"/>
</dbReference>
<dbReference type="InterPro" id="IPR032109">
    <property type="entry name" value="Big_3_5"/>
</dbReference>